<keyword evidence="2" id="KW-1185">Reference proteome</keyword>
<dbReference type="Proteomes" id="UP000235828">
    <property type="component" value="Chromosome A"/>
</dbReference>
<dbReference type="AlphaFoldDB" id="A0A2N8ZBP9"/>
<reference evidence="1 2" key="1">
    <citation type="submission" date="2017-10" db="EMBL/GenBank/DDBJ databases">
        <authorList>
            <person name="Banno H."/>
            <person name="Chua N.-H."/>
        </authorList>
    </citation>
    <scope>NUCLEOTIDE SEQUENCE [LARGE SCALE GENOMIC DNA]</scope>
    <source>
        <strain evidence="1">Vibrio tapetis CECT4600</strain>
    </source>
</reference>
<proteinExistence type="predicted"/>
<protein>
    <submittedName>
        <fullName evidence="1">Uncharacterized protein</fullName>
    </submittedName>
</protein>
<evidence type="ECO:0000313" key="1">
    <source>
        <dbReference type="EMBL" id="SON49321.1"/>
    </source>
</evidence>
<evidence type="ECO:0000313" key="2">
    <source>
        <dbReference type="Proteomes" id="UP000235828"/>
    </source>
</evidence>
<gene>
    <name evidence="1" type="ORF">VTAP4600_A1342</name>
</gene>
<sequence length="56" mass="6470">MLFQSNLNVRFSPLGDVYTIELIHYLLNGQNYGHVNFDPFLIGEIQGSQSYSESFR</sequence>
<dbReference type="KEGG" id="vta:A1342"/>
<organism evidence="1 2">
    <name type="scientific">Vibrio tapetis subsp. tapetis</name>
    <dbReference type="NCBI Taxonomy" id="1671868"/>
    <lineage>
        <taxon>Bacteria</taxon>
        <taxon>Pseudomonadati</taxon>
        <taxon>Pseudomonadota</taxon>
        <taxon>Gammaproteobacteria</taxon>
        <taxon>Vibrionales</taxon>
        <taxon>Vibrionaceae</taxon>
        <taxon>Vibrio</taxon>
    </lineage>
</organism>
<dbReference type="EMBL" id="LT960611">
    <property type="protein sequence ID" value="SON49321.1"/>
    <property type="molecule type" value="Genomic_DNA"/>
</dbReference>
<accession>A0A2N8ZBP9</accession>
<name>A0A2N8ZBP9_9VIBR</name>